<sequence>MKFSKGANTLFIAFSNTKPLRTFAENALSNALFTRIDTNARKLRCKSCPLRRIFNAIPRSLTGRQAEGQIRGA</sequence>
<evidence type="ECO:0000313" key="1">
    <source>
        <dbReference type="EMBL" id="TPF74762.1"/>
    </source>
</evidence>
<dbReference type="Proteomes" id="UP000315388">
    <property type="component" value="Unassembled WGS sequence"/>
</dbReference>
<dbReference type="AlphaFoldDB" id="A0A502BJU7"/>
<comment type="caution">
    <text evidence="1">The sequence shown here is derived from an EMBL/GenBank/DDBJ whole genome shotgun (WGS) entry which is preliminary data.</text>
</comment>
<name>A0A502BJU7_9HYPH</name>
<organism evidence="1 2">
    <name type="scientific">Brucella gallinifaecis</name>
    <dbReference type="NCBI Taxonomy" id="215590"/>
    <lineage>
        <taxon>Bacteria</taxon>
        <taxon>Pseudomonadati</taxon>
        <taxon>Pseudomonadota</taxon>
        <taxon>Alphaproteobacteria</taxon>
        <taxon>Hyphomicrobiales</taxon>
        <taxon>Brucellaceae</taxon>
        <taxon>Brucella/Ochrobactrum group</taxon>
        <taxon>Brucella</taxon>
    </lineage>
</organism>
<accession>A0A502BJU7</accession>
<keyword evidence="2" id="KW-1185">Reference proteome</keyword>
<evidence type="ECO:0000313" key="2">
    <source>
        <dbReference type="Proteomes" id="UP000315388"/>
    </source>
</evidence>
<gene>
    <name evidence="1" type="ORF">FHY56_12135</name>
</gene>
<dbReference type="EMBL" id="VEWJ01000008">
    <property type="protein sequence ID" value="TPF74762.1"/>
    <property type="molecule type" value="Genomic_DNA"/>
</dbReference>
<protein>
    <submittedName>
        <fullName evidence="1">Uncharacterized protein</fullName>
    </submittedName>
</protein>
<proteinExistence type="predicted"/>
<reference evidence="1 2" key="1">
    <citation type="journal article" date="2003" name="Int. J. Syst. Evol. Microbiol.">
        <title>Towards a standardized format for the description of a novel species (of an established genus): Ochrobactrum gallinifaecis sp. nov.</title>
        <authorList>
            <person name="Kampfer P."/>
            <person name="Buczolits S."/>
            <person name="Albrecht A."/>
            <person name="Busse H.J."/>
            <person name="Stackebrandt E."/>
        </authorList>
    </citation>
    <scope>NUCLEOTIDE SEQUENCE [LARGE SCALE GENOMIC DNA]</scope>
    <source>
        <strain evidence="1 2">ISO 196</strain>
    </source>
</reference>